<accession>A0ABQ1AU40</accession>
<evidence type="ECO:0000256" key="2">
    <source>
        <dbReference type="ARBA" id="ARBA00022679"/>
    </source>
</evidence>
<protein>
    <recommendedName>
        <fullName evidence="5">Succinate--hydroxymethylglutarate CoA-transferase</fullName>
    </recommendedName>
</protein>
<dbReference type="InterPro" id="IPR003673">
    <property type="entry name" value="CoA-Trfase_fam_III"/>
</dbReference>
<dbReference type="InterPro" id="IPR023606">
    <property type="entry name" value="CoA-Trfase_III_dom_1_sf"/>
</dbReference>
<evidence type="ECO:0008006" key="5">
    <source>
        <dbReference type="Google" id="ProtNLM"/>
    </source>
</evidence>
<sequence length="197" mass="21781">MALSRPNRPKVGDFARNYDTRVNGLSSHFVWTNQSKESRALEVKTPGDRRILMRLVSRTDVLVQNLASGASARLGLSFADLSEKHPSLIVCNISGYRPDGPYRAKKAYDILIQSEARLLSITGTATEPAKVGISIADICAGSYAYSNILAALFEREKDPERRGRNIDISMLESMVEWMEFPMYYTHGDQPGPTPAGA</sequence>
<dbReference type="PANTHER" id="PTHR48207">
    <property type="entry name" value="SUCCINATE--HYDROXYMETHYLGLUTARATE COA-TRANSFERASE"/>
    <property type="match status" value="1"/>
</dbReference>
<keyword evidence="4" id="KW-1185">Reference proteome</keyword>
<name>A0ABQ1AU40_ASPLE</name>
<evidence type="ECO:0000313" key="4">
    <source>
        <dbReference type="Proteomes" id="UP000465220"/>
    </source>
</evidence>
<keyword evidence="2" id="KW-0808">Transferase</keyword>
<gene>
    <name evidence="3" type="ORF">IFM60648_08277</name>
</gene>
<comment type="caution">
    <text evidence="3">The sequence shown here is derived from an EMBL/GenBank/DDBJ whole genome shotgun (WGS) entry which is preliminary data.</text>
</comment>
<comment type="similarity">
    <text evidence="1">Belongs to the CoA-transferase III family.</text>
</comment>
<reference evidence="3 4" key="1">
    <citation type="submission" date="2020-01" db="EMBL/GenBank/DDBJ databases">
        <title>Draft genome sequence of Aspergillus lentulus IFM 60648.</title>
        <authorList>
            <person name="Takahashi H."/>
            <person name="Yaguchi T."/>
        </authorList>
    </citation>
    <scope>NUCLEOTIDE SEQUENCE [LARGE SCALE GENOMIC DNA]</scope>
    <source>
        <strain evidence="3 4">IFM 60648</strain>
    </source>
</reference>
<dbReference type="InterPro" id="IPR050483">
    <property type="entry name" value="CoA-transferase_III_domain"/>
</dbReference>
<evidence type="ECO:0000256" key="1">
    <source>
        <dbReference type="ARBA" id="ARBA00008383"/>
    </source>
</evidence>
<dbReference type="EMBL" id="BLKI01000061">
    <property type="protein sequence ID" value="GFF88098.1"/>
    <property type="molecule type" value="Genomic_DNA"/>
</dbReference>
<proteinExistence type="inferred from homology"/>
<dbReference type="Proteomes" id="UP000465220">
    <property type="component" value="Unassembled WGS sequence"/>
</dbReference>
<dbReference type="SUPFAM" id="SSF89796">
    <property type="entry name" value="CoA-transferase family III (CaiB/BaiF)"/>
    <property type="match status" value="1"/>
</dbReference>
<dbReference type="Pfam" id="PF02515">
    <property type="entry name" value="CoA_transf_3"/>
    <property type="match status" value="1"/>
</dbReference>
<dbReference type="Gene3D" id="3.40.50.10540">
    <property type="entry name" value="Crotonobetainyl-coa:carnitine coa-transferase, domain 1"/>
    <property type="match status" value="1"/>
</dbReference>
<evidence type="ECO:0000313" key="3">
    <source>
        <dbReference type="EMBL" id="GFF88098.1"/>
    </source>
</evidence>
<dbReference type="PANTHER" id="PTHR48207:SF3">
    <property type="entry name" value="SUCCINATE--HYDROXYMETHYLGLUTARATE COA-TRANSFERASE"/>
    <property type="match status" value="1"/>
</dbReference>
<organism evidence="3 4">
    <name type="scientific">Aspergillus lentulus</name>
    <dbReference type="NCBI Taxonomy" id="293939"/>
    <lineage>
        <taxon>Eukaryota</taxon>
        <taxon>Fungi</taxon>
        <taxon>Dikarya</taxon>
        <taxon>Ascomycota</taxon>
        <taxon>Pezizomycotina</taxon>
        <taxon>Eurotiomycetes</taxon>
        <taxon>Eurotiomycetidae</taxon>
        <taxon>Eurotiales</taxon>
        <taxon>Aspergillaceae</taxon>
        <taxon>Aspergillus</taxon>
        <taxon>Aspergillus subgen. Fumigati</taxon>
    </lineage>
</organism>